<organism evidence="1 2">
    <name type="scientific">[Clostridium] polysaccharolyticum</name>
    <dbReference type="NCBI Taxonomy" id="29364"/>
    <lineage>
        <taxon>Bacteria</taxon>
        <taxon>Bacillati</taxon>
        <taxon>Bacillota</taxon>
        <taxon>Clostridia</taxon>
        <taxon>Lachnospirales</taxon>
        <taxon>Lachnospiraceae</taxon>
    </lineage>
</organism>
<accession>A0A1I0EVT0</accession>
<dbReference type="Proteomes" id="UP000199800">
    <property type="component" value="Unassembled WGS sequence"/>
</dbReference>
<dbReference type="OrthoDB" id="1644224at2"/>
<evidence type="ECO:0000313" key="1">
    <source>
        <dbReference type="EMBL" id="SET49538.1"/>
    </source>
</evidence>
<keyword evidence="2" id="KW-1185">Reference proteome</keyword>
<proteinExistence type="predicted"/>
<sequence>MKHDFYYISKKDPVVAEAYSNILCLIHEVQDFVRRKFTFQYTIVGSYKRNMITYDAKSNVGYDFDFNIEVNDDDQEYTAKEIKNILQVAFNKVVGKYGYDYAEDSTRVLTIKRKDRRRSRILHSCDFAIVNNYIDEDGYECQEYIRHNKKQKTYSWCEQPDGYYRLPEKIEWVKEHDLWQEMRQVYIDMKDRNEDPNVHSRSVFACAVHQICQQYGFY</sequence>
<evidence type="ECO:0008006" key="3">
    <source>
        <dbReference type="Google" id="ProtNLM"/>
    </source>
</evidence>
<evidence type="ECO:0000313" key="2">
    <source>
        <dbReference type="Proteomes" id="UP000199800"/>
    </source>
</evidence>
<name>A0A1I0EVT0_9FIRM</name>
<dbReference type="EMBL" id="FOHN01000025">
    <property type="protein sequence ID" value="SET49538.1"/>
    <property type="molecule type" value="Genomic_DNA"/>
</dbReference>
<protein>
    <recommendedName>
        <fullName evidence="3">Nucleotidyltransferase</fullName>
    </recommendedName>
</protein>
<dbReference type="STRING" id="29364.SAMN04487772_12528"/>
<gene>
    <name evidence="1" type="ORF">SAMN04487772_12528</name>
</gene>
<dbReference type="AlphaFoldDB" id="A0A1I0EVT0"/>
<dbReference type="RefSeq" id="WP_092478646.1">
    <property type="nucleotide sequence ID" value="NZ_FOHN01000025.1"/>
</dbReference>
<reference evidence="1 2" key="1">
    <citation type="submission" date="2016-10" db="EMBL/GenBank/DDBJ databases">
        <authorList>
            <person name="de Groot N.N."/>
        </authorList>
    </citation>
    <scope>NUCLEOTIDE SEQUENCE [LARGE SCALE GENOMIC DNA]</scope>
    <source>
        <strain evidence="1 2">DSM 1801</strain>
    </source>
</reference>